<evidence type="ECO:0000313" key="4">
    <source>
        <dbReference type="EMBL" id="NNG40242.1"/>
    </source>
</evidence>
<dbReference type="InterPro" id="IPR013974">
    <property type="entry name" value="SAF"/>
</dbReference>
<dbReference type="CDD" id="cd11614">
    <property type="entry name" value="SAF_CpaB_FlgA_like"/>
    <property type="match status" value="1"/>
</dbReference>
<proteinExistence type="predicted"/>
<accession>A0A849AU48</accession>
<keyword evidence="5" id="KW-1185">Reference proteome</keyword>
<evidence type="ECO:0000256" key="1">
    <source>
        <dbReference type="SAM" id="MobiDB-lite"/>
    </source>
</evidence>
<keyword evidence="2" id="KW-1133">Transmembrane helix</keyword>
<evidence type="ECO:0000313" key="5">
    <source>
        <dbReference type="Proteomes" id="UP000557772"/>
    </source>
</evidence>
<dbReference type="RefSeq" id="WP_171156340.1">
    <property type="nucleotide sequence ID" value="NZ_JABENB010000002.1"/>
</dbReference>
<reference evidence="4 5" key="1">
    <citation type="submission" date="2020-05" db="EMBL/GenBank/DDBJ databases">
        <title>Flexivirga sp. ID2601S isolated from air conditioner.</title>
        <authorList>
            <person name="Kim D.H."/>
        </authorList>
    </citation>
    <scope>NUCLEOTIDE SEQUENCE [LARGE SCALE GENOMIC DNA]</scope>
    <source>
        <strain evidence="4 5">ID2601S</strain>
    </source>
</reference>
<protein>
    <submittedName>
        <fullName evidence="4">SAF domain-containing protein</fullName>
    </submittedName>
</protein>
<evidence type="ECO:0000259" key="3">
    <source>
        <dbReference type="SMART" id="SM00858"/>
    </source>
</evidence>
<evidence type="ECO:0000256" key="2">
    <source>
        <dbReference type="SAM" id="Phobius"/>
    </source>
</evidence>
<dbReference type="SMART" id="SM00858">
    <property type="entry name" value="SAF"/>
    <property type="match status" value="1"/>
</dbReference>
<feature type="region of interest" description="Disordered" evidence="1">
    <location>
        <begin position="1"/>
        <end position="25"/>
    </location>
</feature>
<feature type="transmembrane region" description="Helical" evidence="2">
    <location>
        <begin position="35"/>
        <end position="55"/>
    </location>
</feature>
<keyword evidence="2" id="KW-0472">Membrane</keyword>
<dbReference type="Proteomes" id="UP000557772">
    <property type="component" value="Unassembled WGS sequence"/>
</dbReference>
<dbReference type="AlphaFoldDB" id="A0A849AU48"/>
<comment type="caution">
    <text evidence="4">The sequence shown here is derived from an EMBL/GenBank/DDBJ whole genome shotgun (WGS) entry which is preliminary data.</text>
</comment>
<organism evidence="4 5">
    <name type="scientific">Flexivirga aerilata</name>
    <dbReference type="NCBI Taxonomy" id="1656889"/>
    <lineage>
        <taxon>Bacteria</taxon>
        <taxon>Bacillati</taxon>
        <taxon>Actinomycetota</taxon>
        <taxon>Actinomycetes</taxon>
        <taxon>Micrococcales</taxon>
        <taxon>Dermacoccaceae</taxon>
        <taxon>Flexivirga</taxon>
    </lineage>
</organism>
<name>A0A849AU48_9MICO</name>
<feature type="domain" description="SAF" evidence="3">
    <location>
        <begin position="62"/>
        <end position="124"/>
    </location>
</feature>
<gene>
    <name evidence="4" type="ORF">HJ588_13295</name>
</gene>
<keyword evidence="2" id="KW-0812">Transmembrane</keyword>
<dbReference type="EMBL" id="JABENB010000002">
    <property type="protein sequence ID" value="NNG40242.1"/>
    <property type="molecule type" value="Genomic_DNA"/>
</dbReference>
<sequence>MAQKGRAAAGAAAGEDQGLPRPVAGRLQRPSWRDARLVAGVLLILVAMLAGAAALRHYDDSVEVLEAARPLVPGQPITAGDVRAVKVRIDKGGATYFRAGAPLPSGEVLREVRPGELLPRSAVGAASSVRMKAVALPVDSSQSTNLVKGSIVDLWVSAKQKGAAGQESFDAPQRLLDRAVVSRVPQRTGGLTVATDSDAVHVLVLDDKVADVLAAVNSGAKVNLVPVAGSPLKGE</sequence>